<reference evidence="3" key="1">
    <citation type="journal article" date="2020" name="New Phytol.">
        <title>Comparative genomics reveals dynamic genome evolution in host specialist ectomycorrhizal fungi.</title>
        <authorList>
            <person name="Lofgren L.A."/>
            <person name="Nguyen N.H."/>
            <person name="Vilgalys R."/>
            <person name="Ruytinx J."/>
            <person name="Liao H.L."/>
            <person name="Branco S."/>
            <person name="Kuo A."/>
            <person name="LaButti K."/>
            <person name="Lipzen A."/>
            <person name="Andreopoulos W."/>
            <person name="Pangilinan J."/>
            <person name="Riley R."/>
            <person name="Hundley H."/>
            <person name="Na H."/>
            <person name="Barry K."/>
            <person name="Grigoriev I.V."/>
            <person name="Stajich J.E."/>
            <person name="Kennedy P.G."/>
        </authorList>
    </citation>
    <scope>NUCLEOTIDE SEQUENCE</scope>
    <source>
        <strain evidence="3">FC423</strain>
    </source>
</reference>
<evidence type="ECO:0000313" key="3">
    <source>
        <dbReference type="EMBL" id="KAG2116563.1"/>
    </source>
</evidence>
<evidence type="ECO:0000313" key="4">
    <source>
        <dbReference type="Proteomes" id="UP000823399"/>
    </source>
</evidence>
<proteinExistence type="predicted"/>
<keyword evidence="4" id="KW-1185">Reference proteome</keyword>
<feature type="compositionally biased region" description="Low complexity" evidence="1">
    <location>
        <begin position="502"/>
        <end position="520"/>
    </location>
</feature>
<dbReference type="RefSeq" id="XP_041297662.1">
    <property type="nucleotide sequence ID" value="XM_041435733.1"/>
</dbReference>
<dbReference type="EMBL" id="JABBWM010000006">
    <property type="protein sequence ID" value="KAG2116563.1"/>
    <property type="molecule type" value="Genomic_DNA"/>
</dbReference>
<accession>A0A9P7FFZ2</accession>
<feature type="transmembrane region" description="Helical" evidence="2">
    <location>
        <begin position="941"/>
        <end position="962"/>
    </location>
</feature>
<organism evidence="3 4">
    <name type="scientific">Suillus discolor</name>
    <dbReference type="NCBI Taxonomy" id="1912936"/>
    <lineage>
        <taxon>Eukaryota</taxon>
        <taxon>Fungi</taxon>
        <taxon>Dikarya</taxon>
        <taxon>Basidiomycota</taxon>
        <taxon>Agaricomycotina</taxon>
        <taxon>Agaricomycetes</taxon>
        <taxon>Agaricomycetidae</taxon>
        <taxon>Boletales</taxon>
        <taxon>Suillineae</taxon>
        <taxon>Suillaceae</taxon>
        <taxon>Suillus</taxon>
    </lineage>
</organism>
<dbReference type="GeneID" id="64697992"/>
<evidence type="ECO:0000256" key="2">
    <source>
        <dbReference type="SAM" id="Phobius"/>
    </source>
</evidence>
<protein>
    <submittedName>
        <fullName evidence="3">Uncharacterized protein</fullName>
    </submittedName>
</protein>
<dbReference type="Proteomes" id="UP000823399">
    <property type="component" value="Unassembled WGS sequence"/>
</dbReference>
<feature type="compositionally biased region" description="Polar residues" evidence="1">
    <location>
        <begin position="15"/>
        <end position="31"/>
    </location>
</feature>
<feature type="region of interest" description="Disordered" evidence="1">
    <location>
        <begin position="272"/>
        <end position="314"/>
    </location>
</feature>
<feature type="compositionally biased region" description="Polar residues" evidence="1">
    <location>
        <begin position="1051"/>
        <end position="1060"/>
    </location>
</feature>
<name>A0A9P7FFZ2_9AGAM</name>
<feature type="region of interest" description="Disordered" evidence="1">
    <location>
        <begin position="676"/>
        <end position="696"/>
    </location>
</feature>
<feature type="region of interest" description="Disordered" evidence="1">
    <location>
        <begin position="494"/>
        <end position="534"/>
    </location>
</feature>
<evidence type="ECO:0000256" key="1">
    <source>
        <dbReference type="SAM" id="MobiDB-lite"/>
    </source>
</evidence>
<comment type="caution">
    <text evidence="3">The sequence shown here is derived from an EMBL/GenBank/DDBJ whole genome shotgun (WGS) entry which is preliminary data.</text>
</comment>
<dbReference type="OrthoDB" id="3210731at2759"/>
<feature type="region of interest" description="Disordered" evidence="1">
    <location>
        <begin position="1"/>
        <end position="31"/>
    </location>
</feature>
<sequence>MYAPAQSRHARTISPPLSANASSHTFTATAQQQPKLNVVTRLAIEGKAKQGQDGIAIKMYLKLSIPMDAVSPGSTLPLFPEGNLKMLGSEVHPTDSNSAPYNFSSTTSPLLNNTARALNLPARSQKSYLSVFGLPTSSMSPTSRASSSTSTSHITIPPLDDKYTGHILVSGYNISYVLPKEFPPRFGEDSAIRVSAFSAAKMRRSSVGERNNMHFMAGLDLWVPYVCRPPKAPFLISIPLPRCLSNNVKLRIFPPSSTTTSSSFASLSSAEEDPGAWELTSEPHVTRTTTRPSRSGSYADMADDESSDSSTYADRGSGGIAILGSFPSADRLRVRWAAPMKTMDSKDGRRRVGVKEVKGEMTCHVLGKDSDPASGREGILMKLEYKGTAKGVWFPGVATMLGMDVGLEARGSDVIWAPAEEPTWTVTGGAGYTGFDVNPPSTPVSRQASLDFYQSPPLESYPNSRLQAPVLATRHDSTSSTSSLLRAPLPGEQVADYSFEGSPTSLTPSGTLSSISSMPLTSEGRSRANSDVQDIPHPPTSLTIHINMNDILPPSKNVFTFNITGTILVISRPRAFNGGSNSSPDGEPDPIPIVLPRFSVLAADAETIATIIRNECEAATVEVYNISGDVRDAQTRRTVLQRGGLSRCGSDGGRIALRSIARSLIPTRYSIADDTLENTKRPPSRPRTPTGMNRVATGVSLPPMFGTFSRRKRDGPLMIPSVIVVVTPLRFDHATSTNVYAVRITHPAPYEMETDWMEFGLAHADDASPVDCSVEIARVSIDGMPVRFEISSATKHEGSIVDLSSSLDKLGSKNWAAWVRVYVGDLIGDVQIDYLVKTPTDGLRRGKGKAKDDGYDGYVGILLPTFTMPVGKLEINVEASTGLDAHFLRSNLAYQRASQQGSRLVHYILEEMFTPTLFLRAQPHVHRFHTSIRFLGKLLQFLIWTAPALLVLMVLLNLGAEFRHMRHSLDRRTPHDDLVWRDHHLQASIETVFITTTIYAPPHAKPSVGYTTASTTPSPSYSTLTSVMEGSSAHTAFQSPVSPPPSHISSGTATEKVTSAPTPSLSPDEDSLSLIDVLPFPWPLKLDLPPVAQQTVDTVLQGFGVIWHVFRRVYHYPLDPP</sequence>
<keyword evidence="2" id="KW-0812">Transmembrane</keyword>
<dbReference type="AlphaFoldDB" id="A0A9P7FFZ2"/>
<keyword evidence="2" id="KW-1133">Transmembrane helix</keyword>
<feature type="region of interest" description="Disordered" evidence="1">
    <location>
        <begin position="1034"/>
        <end position="1068"/>
    </location>
</feature>
<gene>
    <name evidence="3" type="ORF">F5147DRAFT_673452</name>
</gene>
<feature type="compositionally biased region" description="Low complexity" evidence="1">
    <location>
        <begin position="286"/>
        <end position="300"/>
    </location>
</feature>
<keyword evidence="2" id="KW-0472">Membrane</keyword>